<name>Q90774_CHICK</name>
<evidence type="ECO:0000256" key="1">
    <source>
        <dbReference type="SAM" id="MobiDB-lite"/>
    </source>
</evidence>
<protein>
    <submittedName>
        <fullName evidence="2">C-ets-beta protein</fullName>
    </submittedName>
</protein>
<gene>
    <name evidence="2" type="primary">c-ets-beta</name>
</gene>
<dbReference type="AlphaFoldDB" id="Q90774"/>
<accession>Q90774</accession>
<feature type="compositionally biased region" description="Basic residues" evidence="1">
    <location>
        <begin position="25"/>
        <end position="36"/>
    </location>
</feature>
<organism evidence="2">
    <name type="scientific">Gallus gallus</name>
    <name type="common">Chicken</name>
    <dbReference type="NCBI Taxonomy" id="9031"/>
    <lineage>
        <taxon>Eukaryota</taxon>
        <taxon>Metazoa</taxon>
        <taxon>Chordata</taxon>
        <taxon>Craniata</taxon>
        <taxon>Vertebrata</taxon>
        <taxon>Euteleostomi</taxon>
        <taxon>Archelosauria</taxon>
        <taxon>Archosauria</taxon>
        <taxon>Dinosauria</taxon>
        <taxon>Saurischia</taxon>
        <taxon>Theropoda</taxon>
        <taxon>Coelurosauria</taxon>
        <taxon>Aves</taxon>
        <taxon>Neognathae</taxon>
        <taxon>Galloanserae</taxon>
        <taxon>Galliformes</taxon>
        <taxon>Phasianidae</taxon>
        <taxon>Phasianinae</taxon>
        <taxon>Gallus</taxon>
    </lineage>
</organism>
<reference evidence="2" key="1">
    <citation type="journal article" date="1987" name="Mol. Cell. Biol.">
        <title>Multiple domains for the chicken cellular sequences homologous to the v-ets oncogene of the E26 retrovirus.</title>
        <authorList>
            <person name="Gegonne A."/>
            <person name="Leprince D."/>
            <person name="Duterque-Coquillaud M."/>
            <person name="Vandenbunder B."/>
            <person name="Flourens A."/>
            <person name="Ghysdael J."/>
            <person name="Debuire B."/>
            <person name="Stehelin D."/>
        </authorList>
    </citation>
    <scope>NUCLEOTIDE SEQUENCE</scope>
</reference>
<dbReference type="EMBL" id="AH003134">
    <property type="protein sequence ID" value="AAA69842.1"/>
    <property type="molecule type" value="Genomic_DNA"/>
</dbReference>
<sequence length="47" mass="5015">KVLAAAVRTPGCHAGCSLPAARPGRVARRGMRRPSRKFPLAWSTTAQ</sequence>
<feature type="non-terminal residue" evidence="2">
    <location>
        <position position="1"/>
    </location>
</feature>
<feature type="non-terminal residue" evidence="2">
    <location>
        <position position="47"/>
    </location>
</feature>
<feature type="region of interest" description="Disordered" evidence="1">
    <location>
        <begin position="22"/>
        <end position="47"/>
    </location>
</feature>
<evidence type="ECO:0000313" key="2">
    <source>
        <dbReference type="EMBL" id="AAA69842.1"/>
    </source>
</evidence>
<proteinExistence type="predicted"/>